<sequence length="98" mass="10979">MPRRAGKLRAETHRNSVTYDCLAQRRQIERSPCAACKFVCAAQDGYLRSSTQAGKVTAVCWNLKCNQAGSKIWRVSDIQLRKFGMKTVPEDFAIPDGD</sequence>
<proteinExistence type="predicted"/>
<dbReference type="Proteomes" id="UP000752696">
    <property type="component" value="Unassembled WGS sequence"/>
</dbReference>
<keyword evidence="2" id="KW-1185">Reference proteome</keyword>
<accession>A0A6V7HFS3</accession>
<evidence type="ECO:0000313" key="1">
    <source>
        <dbReference type="EMBL" id="CAD1478222.1"/>
    </source>
</evidence>
<dbReference type="EMBL" id="CAJDYZ010010606">
    <property type="protein sequence ID" value="CAD1478222.1"/>
    <property type="molecule type" value="Genomic_DNA"/>
</dbReference>
<evidence type="ECO:0000313" key="2">
    <source>
        <dbReference type="Proteomes" id="UP000752696"/>
    </source>
</evidence>
<dbReference type="OrthoDB" id="10433810at2759"/>
<name>A0A6V7HFS3_9HYME</name>
<protein>
    <submittedName>
        <fullName evidence="1">Uncharacterized protein</fullName>
    </submittedName>
</protein>
<organism evidence="1 2">
    <name type="scientific">Heterotrigona itama</name>
    <dbReference type="NCBI Taxonomy" id="395501"/>
    <lineage>
        <taxon>Eukaryota</taxon>
        <taxon>Metazoa</taxon>
        <taxon>Ecdysozoa</taxon>
        <taxon>Arthropoda</taxon>
        <taxon>Hexapoda</taxon>
        <taxon>Insecta</taxon>
        <taxon>Pterygota</taxon>
        <taxon>Neoptera</taxon>
        <taxon>Endopterygota</taxon>
        <taxon>Hymenoptera</taxon>
        <taxon>Apocrita</taxon>
        <taxon>Aculeata</taxon>
        <taxon>Apoidea</taxon>
        <taxon>Anthophila</taxon>
        <taxon>Apidae</taxon>
        <taxon>Heterotrigona</taxon>
    </lineage>
</organism>
<comment type="caution">
    <text evidence="1">The sequence shown here is derived from an EMBL/GenBank/DDBJ whole genome shotgun (WGS) entry which is preliminary data.</text>
</comment>
<dbReference type="AlphaFoldDB" id="A0A6V7HFS3"/>
<reference evidence="1" key="1">
    <citation type="submission" date="2020-07" db="EMBL/GenBank/DDBJ databases">
        <authorList>
            <person name="Nazaruddin N."/>
        </authorList>
    </citation>
    <scope>NUCLEOTIDE SEQUENCE</scope>
</reference>
<gene>
    <name evidence="1" type="ORF">MHI_LOCUS784144</name>
</gene>